<comment type="caution">
    <text evidence="3">The sequence shown here is derived from an EMBL/GenBank/DDBJ whole genome shotgun (WGS) entry which is preliminary data.</text>
</comment>
<evidence type="ECO:0000313" key="4">
    <source>
        <dbReference type="Proteomes" id="UP001148313"/>
    </source>
</evidence>
<keyword evidence="2" id="KW-0472">Membrane</keyword>
<feature type="region of interest" description="Disordered" evidence="1">
    <location>
        <begin position="45"/>
        <end position="68"/>
    </location>
</feature>
<keyword evidence="2" id="KW-0812">Transmembrane</keyword>
<evidence type="ECO:0000256" key="1">
    <source>
        <dbReference type="SAM" id="MobiDB-lite"/>
    </source>
</evidence>
<accession>A0ABT4VUK7</accession>
<keyword evidence="2" id="KW-1133">Transmembrane helix</keyword>
<keyword evidence="4" id="KW-1185">Reference proteome</keyword>
<name>A0ABT4VUK7_9HYPH</name>
<dbReference type="EMBL" id="JAPJZH010000022">
    <property type="protein sequence ID" value="MDA4848402.1"/>
    <property type="molecule type" value="Genomic_DNA"/>
</dbReference>
<evidence type="ECO:0000313" key="3">
    <source>
        <dbReference type="EMBL" id="MDA4848402.1"/>
    </source>
</evidence>
<evidence type="ECO:0000256" key="2">
    <source>
        <dbReference type="SAM" id="Phobius"/>
    </source>
</evidence>
<dbReference type="Proteomes" id="UP001148313">
    <property type="component" value="Unassembled WGS sequence"/>
</dbReference>
<organism evidence="3 4">
    <name type="scientific">Hoeflea poritis</name>
    <dbReference type="NCBI Taxonomy" id="2993659"/>
    <lineage>
        <taxon>Bacteria</taxon>
        <taxon>Pseudomonadati</taxon>
        <taxon>Pseudomonadota</taxon>
        <taxon>Alphaproteobacteria</taxon>
        <taxon>Hyphomicrobiales</taxon>
        <taxon>Rhizobiaceae</taxon>
        <taxon>Hoeflea</taxon>
    </lineage>
</organism>
<feature type="transmembrane region" description="Helical" evidence="2">
    <location>
        <begin position="6"/>
        <end position="35"/>
    </location>
</feature>
<gene>
    <name evidence="3" type="ORF">OOZ53_23795</name>
</gene>
<sequence>MAIAVWISAWLVFVFKLAIVAIASLALSAVLFALLCAAARTLRRRSAPDANTTERQDPAFARRDSKKE</sequence>
<feature type="compositionally biased region" description="Basic and acidic residues" evidence="1">
    <location>
        <begin position="52"/>
        <end position="68"/>
    </location>
</feature>
<protein>
    <submittedName>
        <fullName evidence="3">Uncharacterized protein</fullName>
    </submittedName>
</protein>
<dbReference type="RefSeq" id="WP_271092265.1">
    <property type="nucleotide sequence ID" value="NZ_JAPJZH010000022.1"/>
</dbReference>
<reference evidence="3" key="1">
    <citation type="submission" date="2022-11" db="EMBL/GenBank/DDBJ databases">
        <title>Hoeflea poritis sp. nov., isolated from scleractinian coral Porites lutea.</title>
        <authorList>
            <person name="Zhang G."/>
            <person name="Wei Q."/>
            <person name="Cai L."/>
        </authorList>
    </citation>
    <scope>NUCLEOTIDE SEQUENCE</scope>
    <source>
        <strain evidence="3">E7-10</strain>
    </source>
</reference>
<proteinExistence type="predicted"/>